<dbReference type="Proteomes" id="UP000077786">
    <property type="component" value="Unassembled WGS sequence"/>
</dbReference>
<organism evidence="1 2">
    <name type="scientific">Gluconobacter cerinus</name>
    <dbReference type="NCBI Taxonomy" id="38307"/>
    <lineage>
        <taxon>Bacteria</taxon>
        <taxon>Pseudomonadati</taxon>
        <taxon>Pseudomonadota</taxon>
        <taxon>Alphaproteobacteria</taxon>
        <taxon>Acetobacterales</taxon>
        <taxon>Acetobacteraceae</taxon>
        <taxon>Gluconobacter</taxon>
    </lineage>
</organism>
<protein>
    <submittedName>
        <fullName evidence="1">Uncharacterized protein</fullName>
    </submittedName>
</protein>
<gene>
    <name evidence="1" type="ORF">A0123_03225</name>
</gene>
<proteinExistence type="predicted"/>
<comment type="caution">
    <text evidence="1">The sequence shown here is derived from an EMBL/GenBank/DDBJ whole genome shotgun (WGS) entry which is preliminary data.</text>
</comment>
<dbReference type="EMBL" id="LUTU01000021">
    <property type="protein sequence ID" value="OAJ66098.1"/>
    <property type="molecule type" value="Genomic_DNA"/>
</dbReference>
<evidence type="ECO:0000313" key="2">
    <source>
        <dbReference type="Proteomes" id="UP000077786"/>
    </source>
</evidence>
<name>A0A1B6VGA3_9PROT</name>
<evidence type="ECO:0000313" key="1">
    <source>
        <dbReference type="EMBL" id="OAJ66098.1"/>
    </source>
</evidence>
<accession>A0A1B6VGA3</accession>
<dbReference type="AlphaFoldDB" id="A0A1B6VGA3"/>
<sequence length="714" mass="78223">MVKGNQTLLCVHARPHCRTRADQDAFAPGIEIPEQSLLGRTLFVMLHEGDLLARHAHPHQLVADPQIGREAPFLQRGFRTQIREDHLHGPGQIIRLAGVGIGVAVFARRLPDVEDPRDHDVQLVAGVVVFPGSDKAQINRRVTRIVDHGQDDILTLLRLALALLDHLDPRFQLLLVIAKGGSAVCDDDLSAARGDFRQLHILPQVVLLHDVREMPVHGHQIGHVHELRKPRHRLVQPARLKLEFRAGLPEIGGPRIELMQATLDQGVDLLEALHIVHLAQGVRNRRARGHHQLATEVEAAQIAGLDVQVPGTPAAVRIHPFEAGLVRTEAELAELLRFIHEDLVDPDLAKMHQIVLAAGQPLQFGLHPFLHTLDALARDAVVLVHIAQQALVRRDLRLDHRLLEPGLDRNELEGIMRDDDRVPLTRGRTGEKALALRLHEVRLVRHQDLRGRVEHQELAGHLRQTMSRHHHHGLRDQAETALLHDRRAHREGFPRPHGMGHVSVARGNDAPDHPLLVGTQLDRGAGPGQQQMRAVKGAGDEVVVGVVIQPHQTLGALWILPHPGLEGRLDGGELFLGGLGLLRIQLPVLTVLVAPGVPDLRNGLIERILDQFACGTAFGAPDGRRFGLAPERSLVQGPGRHLFGVPHAGFDPDHLGDEALDVGGRNPRRAQTGCNVTRPQILGLGLFQRGHGAGKAGIGLSGLAGVCQLRAYGP</sequence>
<reference evidence="1 2" key="1">
    <citation type="submission" date="2016-03" db="EMBL/GenBank/DDBJ databases">
        <title>Draft genome sequence of Gluconobacter cerinus strain CECT 9110.</title>
        <authorList>
            <person name="Sainz F."/>
            <person name="Mas A."/>
            <person name="Torija M.J."/>
        </authorList>
    </citation>
    <scope>NUCLEOTIDE SEQUENCE [LARGE SCALE GENOMIC DNA]</scope>
    <source>
        <strain evidence="1 2">CECT 9110</strain>
    </source>
</reference>